<protein>
    <recommendedName>
        <fullName evidence="4">DUF2569 domain-containing protein</fullName>
    </recommendedName>
</protein>
<organism evidence="2 3">
    <name type="scientific">Paenibacillus donghaensis</name>
    <dbReference type="NCBI Taxonomy" id="414771"/>
    <lineage>
        <taxon>Bacteria</taxon>
        <taxon>Bacillati</taxon>
        <taxon>Bacillota</taxon>
        <taxon>Bacilli</taxon>
        <taxon>Bacillales</taxon>
        <taxon>Paenibacillaceae</taxon>
        <taxon>Paenibacillus</taxon>
    </lineage>
</organism>
<feature type="transmembrane region" description="Helical" evidence="1">
    <location>
        <begin position="113"/>
        <end position="133"/>
    </location>
</feature>
<evidence type="ECO:0008006" key="4">
    <source>
        <dbReference type="Google" id="ProtNLM"/>
    </source>
</evidence>
<name>A0A2Z2KT75_9BACL</name>
<dbReference type="InterPro" id="IPR019690">
    <property type="entry name" value="DUF2569"/>
</dbReference>
<evidence type="ECO:0000313" key="2">
    <source>
        <dbReference type="EMBL" id="ASA23921.1"/>
    </source>
</evidence>
<keyword evidence="1" id="KW-0472">Membrane</keyword>
<dbReference type="AlphaFoldDB" id="A0A2Z2KT75"/>
<dbReference type="Pfam" id="PF10754">
    <property type="entry name" value="DUF2569"/>
    <property type="match status" value="1"/>
</dbReference>
<dbReference type="EMBL" id="CP021780">
    <property type="protein sequence ID" value="ASA23921.1"/>
    <property type="molecule type" value="Genomic_DNA"/>
</dbReference>
<proteinExistence type="predicted"/>
<gene>
    <name evidence="2" type="ORF">B9T62_25940</name>
</gene>
<keyword evidence="1" id="KW-0812">Transmembrane</keyword>
<feature type="transmembrane region" description="Helical" evidence="1">
    <location>
        <begin position="75"/>
        <end position="101"/>
    </location>
</feature>
<reference evidence="2 3" key="1">
    <citation type="submission" date="2017-06" db="EMBL/GenBank/DDBJ databases">
        <title>Complete genome sequence of Paenibacillus donghaensis KCTC 13049T isolated from East Sea sediment, South Korea.</title>
        <authorList>
            <person name="Jung B.K."/>
            <person name="Hong S.-J."/>
            <person name="Shin J.-H."/>
        </authorList>
    </citation>
    <scope>NUCLEOTIDE SEQUENCE [LARGE SCALE GENOMIC DNA]</scope>
    <source>
        <strain evidence="2 3">KCTC 13049</strain>
    </source>
</reference>
<keyword evidence="1" id="KW-1133">Transmembrane helix</keyword>
<dbReference type="Proteomes" id="UP000249890">
    <property type="component" value="Chromosome"/>
</dbReference>
<evidence type="ECO:0000313" key="3">
    <source>
        <dbReference type="Proteomes" id="UP000249890"/>
    </source>
</evidence>
<keyword evidence="3" id="KW-1185">Reference proteome</keyword>
<dbReference type="KEGG" id="pdh:B9T62_25940"/>
<evidence type="ECO:0000256" key="1">
    <source>
        <dbReference type="SAM" id="Phobius"/>
    </source>
</evidence>
<feature type="transmembrane region" description="Helical" evidence="1">
    <location>
        <begin position="21"/>
        <end position="42"/>
    </location>
</feature>
<accession>A0A2Z2KT75</accession>
<sequence length="174" mass="20074">MRRKRKLEIDVKQESKAYIPFGPSGLGGWLVLVQIGLIITLFRVTLQLLNYNLPSFNAEYWDVLTSKQGELYHPLWGPMIVFETASNLLLLLFSVFSLVLFYRKKATLPRMIILLFCGNLLIGIIDYIFLLNIPLLRETGQGSSIRDLVRAALICATWVTYFRKSERVENTFVR</sequence>